<dbReference type="EMBL" id="CP109965">
    <property type="protein sequence ID" value="WAJ69300.1"/>
    <property type="molecule type" value="Genomic_DNA"/>
</dbReference>
<reference evidence="3" key="1">
    <citation type="submission" date="2022-10" db="EMBL/GenBank/DDBJ databases">
        <title>Catenovulum adriacola sp. nov. isolated in the Harbour of Susak.</title>
        <authorList>
            <person name="Schoch T."/>
            <person name="Reich S.J."/>
            <person name="Stoeferle S."/>
            <person name="Flaiz M."/>
            <person name="Kazda M."/>
            <person name="Riedel C.U."/>
            <person name="Duerre P."/>
        </authorList>
    </citation>
    <scope>NUCLEOTIDE SEQUENCE</scope>
    <source>
        <strain evidence="3">TS8</strain>
    </source>
</reference>
<dbReference type="InterPro" id="IPR021800">
    <property type="entry name" value="DUF3369"/>
</dbReference>
<protein>
    <submittedName>
        <fullName evidence="3">DUF3369 domain-containing protein</fullName>
    </submittedName>
</protein>
<gene>
    <name evidence="3" type="ORF">OLW01_08880</name>
</gene>
<dbReference type="Proteomes" id="UP001163726">
    <property type="component" value="Chromosome"/>
</dbReference>
<evidence type="ECO:0000313" key="3">
    <source>
        <dbReference type="EMBL" id="WAJ69300.1"/>
    </source>
</evidence>
<sequence>MSDDGFLHFCHEPSNPTQVDDYWKILIVDDDKFIHQVTQLVLKNAIIEDKGILLLNAYTANQAKVIFQQQPDIALAFIDVVMETNSAGLELIRWVRQTLNNPVTRLVLRTGQTSNVPKEDIIKGYDIHDYKQKSELTAHKLTATVYSAIRCYRDIMYAQNQQSKFNQLIKSIPLVLSPKSLPDFTQMALIQLLDLLAIKSPVLHIIKKPKGNETLLGHTGQFSNIYQISQLPPALYTQIKQLIKSPENNPLPQYHVIFKQTFPTQSVMIIQQNTALNKLQISSLSDYTNAIAILLNAQL</sequence>
<dbReference type="Pfam" id="PF11849">
    <property type="entry name" value="DUF3369"/>
    <property type="match status" value="1"/>
</dbReference>
<dbReference type="InterPro" id="IPR011006">
    <property type="entry name" value="CheY-like_superfamily"/>
</dbReference>
<dbReference type="SUPFAM" id="SSF52172">
    <property type="entry name" value="CheY-like"/>
    <property type="match status" value="1"/>
</dbReference>
<evidence type="ECO:0000259" key="2">
    <source>
        <dbReference type="PROSITE" id="PS50110"/>
    </source>
</evidence>
<dbReference type="RefSeq" id="WP_268073497.1">
    <property type="nucleotide sequence ID" value="NZ_CP109965.1"/>
</dbReference>
<feature type="modified residue" description="4-aspartylphosphate" evidence="1">
    <location>
        <position position="79"/>
    </location>
</feature>
<keyword evidence="4" id="KW-1185">Reference proteome</keyword>
<proteinExistence type="predicted"/>
<accession>A0ABY7AJ02</accession>
<dbReference type="Gene3D" id="3.40.50.2300">
    <property type="match status" value="1"/>
</dbReference>
<evidence type="ECO:0000313" key="4">
    <source>
        <dbReference type="Proteomes" id="UP001163726"/>
    </source>
</evidence>
<keyword evidence="1" id="KW-0597">Phosphoprotein</keyword>
<evidence type="ECO:0000256" key="1">
    <source>
        <dbReference type="PROSITE-ProRule" id="PRU00169"/>
    </source>
</evidence>
<dbReference type="InterPro" id="IPR001789">
    <property type="entry name" value="Sig_transdc_resp-reg_receiver"/>
</dbReference>
<feature type="domain" description="Response regulatory" evidence="2">
    <location>
        <begin position="24"/>
        <end position="148"/>
    </location>
</feature>
<name>A0ABY7AJ02_9ALTE</name>
<organism evidence="3 4">
    <name type="scientific">Catenovulum adriaticum</name>
    <dbReference type="NCBI Taxonomy" id="2984846"/>
    <lineage>
        <taxon>Bacteria</taxon>
        <taxon>Pseudomonadati</taxon>
        <taxon>Pseudomonadota</taxon>
        <taxon>Gammaproteobacteria</taxon>
        <taxon>Alteromonadales</taxon>
        <taxon>Alteromonadaceae</taxon>
        <taxon>Catenovulum</taxon>
    </lineage>
</organism>
<dbReference type="PROSITE" id="PS50110">
    <property type="entry name" value="RESPONSE_REGULATORY"/>
    <property type="match status" value="1"/>
</dbReference>